<dbReference type="PANTHER" id="PTHR31157:SF1">
    <property type="entry name" value="SCP DOMAIN-CONTAINING PROTEIN"/>
    <property type="match status" value="1"/>
</dbReference>
<sequence length="300" mass="32725">MGVQADWRYCGKCQGMFFDGYPLKGACPRPVGHKAVGYNFVLPHDVAGTPTAQNAWRYCVKCHGMFYDGYAQKGACPGGGGHQAAGYDFVLPHDVAGTPTAQNAWRYCVKCHGMFYDGYAQKGTCPGGGGHQAAGYDFVLPHQVPTPVVAMDAQELQAFELANQLRQQNGSPPVQVERLLVDAARFHSQDLADHPGQWEVKWNGWPGHVGSDGSTPPDRIIKAVGSPGSENVYVAYYYGNVDPPPPQQAVNWWLTHDQEHRANLLDPAHRTSGIGIAYGAGMTPDGHQGTFFYFTQDFHD</sequence>
<dbReference type="InterPro" id="IPR035940">
    <property type="entry name" value="CAP_sf"/>
</dbReference>
<dbReference type="Pfam" id="PF00188">
    <property type="entry name" value="CAP"/>
    <property type="match status" value="1"/>
</dbReference>
<dbReference type="InterPro" id="IPR014044">
    <property type="entry name" value="CAP_dom"/>
</dbReference>
<protein>
    <submittedName>
        <fullName evidence="2">CAP domain-containing protein</fullName>
    </submittedName>
</protein>
<accession>A0ABS1NYZ5</accession>
<dbReference type="PANTHER" id="PTHR31157">
    <property type="entry name" value="SCP DOMAIN-CONTAINING PROTEIN"/>
    <property type="match status" value="1"/>
</dbReference>
<dbReference type="Proteomes" id="UP000621386">
    <property type="component" value="Unassembled WGS sequence"/>
</dbReference>
<dbReference type="CDD" id="cd05379">
    <property type="entry name" value="CAP_bacterial"/>
    <property type="match status" value="1"/>
</dbReference>
<name>A0ABS1NYZ5_9ACTN</name>
<organism evidence="2 3">
    <name type="scientific">Streptomyces musisoli</name>
    <dbReference type="NCBI Taxonomy" id="2802280"/>
    <lineage>
        <taxon>Bacteria</taxon>
        <taxon>Bacillati</taxon>
        <taxon>Actinomycetota</taxon>
        <taxon>Actinomycetes</taxon>
        <taxon>Kitasatosporales</taxon>
        <taxon>Streptomycetaceae</taxon>
        <taxon>Streptomyces</taxon>
    </lineage>
</organism>
<evidence type="ECO:0000313" key="2">
    <source>
        <dbReference type="EMBL" id="MBL1105335.1"/>
    </source>
</evidence>
<feature type="domain" description="SCP" evidence="1">
    <location>
        <begin position="160"/>
        <end position="298"/>
    </location>
</feature>
<dbReference type="SUPFAM" id="SSF55797">
    <property type="entry name" value="PR-1-like"/>
    <property type="match status" value="1"/>
</dbReference>
<reference evidence="2 3" key="1">
    <citation type="submission" date="2021-01" db="EMBL/GenBank/DDBJ databases">
        <title>WGS of actinomycetes isolated from Thailand.</title>
        <authorList>
            <person name="Thawai C."/>
        </authorList>
    </citation>
    <scope>NUCLEOTIDE SEQUENCE [LARGE SCALE GENOMIC DNA]</scope>
    <source>
        <strain evidence="2 3">CH5-8</strain>
    </source>
</reference>
<gene>
    <name evidence="2" type="ORF">JK361_12170</name>
</gene>
<dbReference type="RefSeq" id="WP_201815833.1">
    <property type="nucleotide sequence ID" value="NZ_JAERRH010000003.1"/>
</dbReference>
<comment type="caution">
    <text evidence="2">The sequence shown here is derived from an EMBL/GenBank/DDBJ whole genome shotgun (WGS) entry which is preliminary data.</text>
</comment>
<proteinExistence type="predicted"/>
<evidence type="ECO:0000313" key="3">
    <source>
        <dbReference type="Proteomes" id="UP000621386"/>
    </source>
</evidence>
<evidence type="ECO:0000259" key="1">
    <source>
        <dbReference type="Pfam" id="PF00188"/>
    </source>
</evidence>
<keyword evidence="3" id="KW-1185">Reference proteome</keyword>
<dbReference type="Gene3D" id="3.40.33.10">
    <property type="entry name" value="CAP"/>
    <property type="match status" value="1"/>
</dbReference>
<dbReference type="EMBL" id="JAERRH010000003">
    <property type="protein sequence ID" value="MBL1105335.1"/>
    <property type="molecule type" value="Genomic_DNA"/>
</dbReference>